<dbReference type="OrthoDB" id="9805202at2"/>
<evidence type="ECO:0000256" key="6">
    <source>
        <dbReference type="SAM" id="SignalP"/>
    </source>
</evidence>
<feature type="chain" id="PRO_5021259646" evidence="6">
    <location>
        <begin position="26"/>
        <end position="391"/>
    </location>
</feature>
<keyword evidence="5" id="KW-0408">Iron</keyword>
<keyword evidence="4" id="KW-0349">Heme</keyword>
<keyword evidence="2 6" id="KW-0732">Signal</keyword>
<dbReference type="GO" id="GO:0009055">
    <property type="term" value="F:electron transfer activity"/>
    <property type="evidence" value="ECO:0007669"/>
    <property type="project" value="InterPro"/>
</dbReference>
<dbReference type="GO" id="GO:0004130">
    <property type="term" value="F:cytochrome-c peroxidase activity"/>
    <property type="evidence" value="ECO:0007669"/>
    <property type="project" value="TreeGrafter"/>
</dbReference>
<organism evidence="8 9">
    <name type="scientific">Hymenobacter aquaticus</name>
    <dbReference type="NCBI Taxonomy" id="1867101"/>
    <lineage>
        <taxon>Bacteria</taxon>
        <taxon>Pseudomonadati</taxon>
        <taxon>Bacteroidota</taxon>
        <taxon>Cytophagia</taxon>
        <taxon>Cytophagales</taxon>
        <taxon>Hymenobacteraceae</taxon>
        <taxon>Hymenobacter</taxon>
    </lineage>
</organism>
<feature type="signal peptide" evidence="6">
    <location>
        <begin position="1"/>
        <end position="25"/>
    </location>
</feature>
<dbReference type="PROSITE" id="PS51257">
    <property type="entry name" value="PROKAR_LIPOPROTEIN"/>
    <property type="match status" value="1"/>
</dbReference>
<accession>A0A4Z0Q6A3</accession>
<dbReference type="GO" id="GO:0020037">
    <property type="term" value="F:heme binding"/>
    <property type="evidence" value="ECO:0007669"/>
    <property type="project" value="InterPro"/>
</dbReference>
<feature type="binding site" description="covalent" evidence="4">
    <location>
        <position position="261"/>
    </location>
    <ligand>
        <name>heme c</name>
        <dbReference type="ChEBI" id="CHEBI:61717"/>
        <label>2</label>
    </ligand>
</feature>
<comment type="cofactor">
    <cofactor evidence="4">
        <name>heme</name>
        <dbReference type="ChEBI" id="CHEBI:30413"/>
    </cofactor>
    <text evidence="4">Binds 2 heme groups.</text>
</comment>
<dbReference type="Gene3D" id="1.10.760.10">
    <property type="entry name" value="Cytochrome c-like domain"/>
    <property type="match status" value="2"/>
</dbReference>
<dbReference type="GO" id="GO:0046872">
    <property type="term" value="F:metal ion binding"/>
    <property type="evidence" value="ECO:0007669"/>
    <property type="project" value="UniProtKB-KW"/>
</dbReference>
<name>A0A4Z0Q6A3_9BACT</name>
<evidence type="ECO:0000256" key="2">
    <source>
        <dbReference type="ARBA" id="ARBA00022729"/>
    </source>
</evidence>
<evidence type="ECO:0000313" key="8">
    <source>
        <dbReference type="EMBL" id="TGE24976.1"/>
    </source>
</evidence>
<keyword evidence="9" id="KW-1185">Reference proteome</keyword>
<dbReference type="SUPFAM" id="SSF46626">
    <property type="entry name" value="Cytochrome c"/>
    <property type="match status" value="2"/>
</dbReference>
<dbReference type="AlphaFoldDB" id="A0A4Z0Q6A3"/>
<keyword evidence="8" id="KW-0575">Peroxidase</keyword>
<dbReference type="InterPro" id="IPR026259">
    <property type="entry name" value="MauG/Cytc_peroxidase"/>
</dbReference>
<gene>
    <name evidence="8" type="ORF">E5K00_07180</name>
</gene>
<reference evidence="8 9" key="1">
    <citation type="submission" date="2019-04" db="EMBL/GenBank/DDBJ databases">
        <authorList>
            <person name="Feng G."/>
            <person name="Zhang J."/>
            <person name="Zhu H."/>
        </authorList>
    </citation>
    <scope>NUCLEOTIDE SEQUENCE [LARGE SCALE GENOMIC DNA]</scope>
    <source>
        <strain evidence="8 9">JCM 31653</strain>
    </source>
</reference>
<protein>
    <submittedName>
        <fullName evidence="8">Cytochrome-c peroxidase</fullName>
    </submittedName>
</protein>
<feature type="binding site" description="covalent" evidence="4">
    <location>
        <position position="79"/>
    </location>
    <ligand>
        <name>heme c</name>
        <dbReference type="ChEBI" id="CHEBI:61717"/>
        <label>1</label>
    </ligand>
</feature>
<dbReference type="Proteomes" id="UP000297549">
    <property type="component" value="Unassembled WGS sequence"/>
</dbReference>
<feature type="domain" description="Di-haem cytochrome c peroxidase" evidence="7">
    <location>
        <begin position="57"/>
        <end position="239"/>
    </location>
</feature>
<comment type="subcellular location">
    <subcellularLocation>
        <location evidence="1">Cell envelope</location>
    </subcellularLocation>
</comment>
<feature type="binding site" description="axial binding residue" evidence="5">
    <location>
        <position position="83"/>
    </location>
    <ligand>
        <name>heme c</name>
        <dbReference type="ChEBI" id="CHEBI:61717"/>
        <label>1</label>
    </ligand>
    <ligandPart>
        <name>Fe</name>
        <dbReference type="ChEBI" id="CHEBI:18248"/>
    </ligandPart>
</feature>
<dbReference type="RefSeq" id="WP_135462555.1">
    <property type="nucleotide sequence ID" value="NZ_SRLC01000001.1"/>
</dbReference>
<sequence length="391" mass="40968">MRPTSTWLLLLALAVFLLVACQQEADMQPLSLTAAAAELSALPETAPEPAANGSSAAKRSLGKLLFWDPILSGARDVSCASCHHPATGYADGLDLPVGTSGVGQGAARHFPAGTTIPFGQRNTSTVLNTAFNGLTATGGCAPEAAPMFWDMRVQSLEEQSLRPLVTLEEMQGSRFTPATALDSVVGRLRRNARYQELFAAAFPGSSPITAGNLGKALACFERTLVVTDTPVDRYLRGDKSALNAQQLQGLTAFVQSGCAKCHSGPMFSDFKTHILGIADNARHTTSDSGQDGTYAFRTPSLRNLAATAPYMHSGVLGTLPDVLRFYAPGRGGPRTSANPHVPTQSLDPLIPTRVDNPQAIVAFLLALSAGGFDTSIPAQVPSGLPVGGNIQ</sequence>
<comment type="caution">
    <text evidence="8">The sequence shown here is derived from an EMBL/GenBank/DDBJ whole genome shotgun (WGS) entry which is preliminary data.</text>
</comment>
<keyword evidence="3" id="KW-0560">Oxidoreductase</keyword>
<evidence type="ECO:0000256" key="4">
    <source>
        <dbReference type="PIRSR" id="PIRSR000294-1"/>
    </source>
</evidence>
<evidence type="ECO:0000256" key="5">
    <source>
        <dbReference type="PIRSR" id="PIRSR000294-2"/>
    </source>
</evidence>
<dbReference type="EMBL" id="SRLC01000001">
    <property type="protein sequence ID" value="TGE24976.1"/>
    <property type="molecule type" value="Genomic_DNA"/>
</dbReference>
<evidence type="ECO:0000256" key="1">
    <source>
        <dbReference type="ARBA" id="ARBA00004196"/>
    </source>
</evidence>
<dbReference type="InterPro" id="IPR036909">
    <property type="entry name" value="Cyt_c-like_dom_sf"/>
</dbReference>
<feature type="binding site" description="covalent" evidence="4">
    <location>
        <position position="82"/>
    </location>
    <ligand>
        <name>heme c</name>
        <dbReference type="ChEBI" id="CHEBI:61717"/>
        <label>1</label>
    </ligand>
</feature>
<evidence type="ECO:0000313" key="9">
    <source>
        <dbReference type="Proteomes" id="UP000297549"/>
    </source>
</evidence>
<keyword evidence="5" id="KW-0479">Metal-binding</keyword>
<evidence type="ECO:0000259" key="7">
    <source>
        <dbReference type="Pfam" id="PF03150"/>
    </source>
</evidence>
<proteinExistence type="predicted"/>
<dbReference type="InterPro" id="IPR051395">
    <property type="entry name" value="Cytochrome_c_Peroxidase/MauG"/>
</dbReference>
<dbReference type="InterPro" id="IPR004852">
    <property type="entry name" value="Di-haem_cyt_c_peroxidsae"/>
</dbReference>
<evidence type="ECO:0000256" key="3">
    <source>
        <dbReference type="ARBA" id="ARBA00023002"/>
    </source>
</evidence>
<dbReference type="GO" id="GO:0030313">
    <property type="term" value="C:cell envelope"/>
    <property type="evidence" value="ECO:0007669"/>
    <property type="project" value="UniProtKB-SubCell"/>
</dbReference>
<dbReference type="Pfam" id="PF03150">
    <property type="entry name" value="CCP_MauG"/>
    <property type="match status" value="1"/>
</dbReference>
<dbReference type="PANTHER" id="PTHR30600">
    <property type="entry name" value="CYTOCHROME C PEROXIDASE-RELATED"/>
    <property type="match status" value="1"/>
</dbReference>
<feature type="binding site" description="covalent" evidence="4">
    <location>
        <position position="258"/>
    </location>
    <ligand>
        <name>heme c</name>
        <dbReference type="ChEBI" id="CHEBI:61717"/>
        <label>2</label>
    </ligand>
</feature>
<feature type="binding site" description="axial binding residue" evidence="5">
    <location>
        <position position="262"/>
    </location>
    <ligand>
        <name>heme c</name>
        <dbReference type="ChEBI" id="CHEBI:61717"/>
        <label>2</label>
    </ligand>
    <ligandPart>
        <name>Fe</name>
        <dbReference type="ChEBI" id="CHEBI:18248"/>
    </ligandPart>
</feature>
<comment type="PTM">
    <text evidence="4">Binds 2 heme groups per subunit.</text>
</comment>
<dbReference type="PIRSF" id="PIRSF000294">
    <property type="entry name" value="Cytochrome-c_peroxidase"/>
    <property type="match status" value="1"/>
</dbReference>